<protein>
    <recommendedName>
        <fullName evidence="2">Transposase IS110-like N-terminal domain-containing protein</fullName>
    </recommendedName>
</protein>
<evidence type="ECO:0000313" key="4">
    <source>
        <dbReference type="Proteomes" id="UP000239724"/>
    </source>
</evidence>
<dbReference type="Proteomes" id="UP000239724">
    <property type="component" value="Unassembled WGS sequence"/>
</dbReference>
<dbReference type="OrthoDB" id="9815354at2"/>
<proteinExistence type="predicted"/>
<dbReference type="PANTHER" id="PTHR33055">
    <property type="entry name" value="TRANSPOSASE FOR INSERTION SEQUENCE ELEMENT IS1111A"/>
    <property type="match status" value="1"/>
</dbReference>
<feature type="region of interest" description="Disordered" evidence="1">
    <location>
        <begin position="118"/>
        <end position="145"/>
    </location>
</feature>
<evidence type="ECO:0000313" key="3">
    <source>
        <dbReference type="EMBL" id="PPQ34897.1"/>
    </source>
</evidence>
<feature type="compositionally biased region" description="Basic residues" evidence="1">
    <location>
        <begin position="131"/>
        <end position="145"/>
    </location>
</feature>
<sequence length="145" mass="16042">MERLIERCAGLDVHQASVVGCVLIHETGRRPRKQTRTFGTMTDDLQALRDWLTEQGVTHLGMESTGVDWRPVYAVLEGAVELIVGNARHMKNVPGRKTEIKDAEGIAEVVCLKARRHAGGAGDCPQDPGRRLSHAQPRRRLSRTG</sequence>
<dbReference type="EMBL" id="NHRY01000084">
    <property type="protein sequence ID" value="PPQ34897.1"/>
    <property type="molecule type" value="Genomic_DNA"/>
</dbReference>
<gene>
    <name evidence="3" type="ORF">CCS01_09295</name>
</gene>
<dbReference type="InterPro" id="IPR047650">
    <property type="entry name" value="Transpos_IS110"/>
</dbReference>
<dbReference type="RefSeq" id="WP_104518575.1">
    <property type="nucleotide sequence ID" value="NZ_NHRY01000084.1"/>
</dbReference>
<feature type="domain" description="Transposase IS110-like N-terminal" evidence="2">
    <location>
        <begin position="9"/>
        <end position="115"/>
    </location>
</feature>
<dbReference type="GO" id="GO:0003677">
    <property type="term" value="F:DNA binding"/>
    <property type="evidence" value="ECO:0007669"/>
    <property type="project" value="InterPro"/>
</dbReference>
<organism evidence="3 4">
    <name type="scientific">Rhodopila globiformis</name>
    <name type="common">Rhodopseudomonas globiformis</name>
    <dbReference type="NCBI Taxonomy" id="1071"/>
    <lineage>
        <taxon>Bacteria</taxon>
        <taxon>Pseudomonadati</taxon>
        <taxon>Pseudomonadota</taxon>
        <taxon>Alphaproteobacteria</taxon>
        <taxon>Acetobacterales</taxon>
        <taxon>Acetobacteraceae</taxon>
        <taxon>Rhodopila</taxon>
    </lineage>
</organism>
<accession>A0A2S6NJF0</accession>
<comment type="caution">
    <text evidence="3">The sequence shown here is derived from an EMBL/GenBank/DDBJ whole genome shotgun (WGS) entry which is preliminary data.</text>
</comment>
<dbReference type="Pfam" id="PF01548">
    <property type="entry name" value="DEDD_Tnp_IS110"/>
    <property type="match status" value="1"/>
</dbReference>
<dbReference type="InterPro" id="IPR002525">
    <property type="entry name" value="Transp_IS110-like_N"/>
</dbReference>
<evidence type="ECO:0000256" key="1">
    <source>
        <dbReference type="SAM" id="MobiDB-lite"/>
    </source>
</evidence>
<dbReference type="AlphaFoldDB" id="A0A2S6NJF0"/>
<keyword evidence="4" id="KW-1185">Reference proteome</keyword>
<dbReference type="GO" id="GO:0006313">
    <property type="term" value="P:DNA transposition"/>
    <property type="evidence" value="ECO:0007669"/>
    <property type="project" value="InterPro"/>
</dbReference>
<dbReference type="GO" id="GO:0004803">
    <property type="term" value="F:transposase activity"/>
    <property type="evidence" value="ECO:0007669"/>
    <property type="project" value="InterPro"/>
</dbReference>
<reference evidence="3 4" key="1">
    <citation type="journal article" date="2018" name="Arch. Microbiol.">
        <title>New insights into the metabolic potential of the phototrophic purple bacterium Rhodopila globiformis DSM 161(T) from its draft genome sequence and evidence for a vanadium-dependent nitrogenase.</title>
        <authorList>
            <person name="Imhoff J.F."/>
            <person name="Rahn T."/>
            <person name="Kunzel S."/>
            <person name="Neulinger S.C."/>
        </authorList>
    </citation>
    <scope>NUCLEOTIDE SEQUENCE [LARGE SCALE GENOMIC DNA]</scope>
    <source>
        <strain evidence="3 4">DSM 161</strain>
    </source>
</reference>
<name>A0A2S6NJF0_RHOGL</name>
<evidence type="ECO:0000259" key="2">
    <source>
        <dbReference type="Pfam" id="PF01548"/>
    </source>
</evidence>